<keyword evidence="10 17" id="KW-0175">Coiled coil</keyword>
<evidence type="ECO:0000256" key="18">
    <source>
        <dbReference type="SAM" id="MobiDB-lite"/>
    </source>
</evidence>
<dbReference type="Gene3D" id="3.30.160.60">
    <property type="entry name" value="Classic Zinc Finger"/>
    <property type="match status" value="11"/>
</dbReference>
<dbReference type="GO" id="GO:0005694">
    <property type="term" value="C:chromosome"/>
    <property type="evidence" value="ECO:0007669"/>
    <property type="project" value="UniProtKB-ARBA"/>
</dbReference>
<evidence type="ECO:0000256" key="8">
    <source>
        <dbReference type="ARBA" id="ARBA00022833"/>
    </source>
</evidence>
<dbReference type="SUPFAM" id="SSF57667">
    <property type="entry name" value="beta-beta-alpha zinc fingers"/>
    <property type="match status" value="6"/>
</dbReference>
<dbReference type="GO" id="GO:0008270">
    <property type="term" value="F:zinc ion binding"/>
    <property type="evidence" value="ECO:0007669"/>
    <property type="project" value="UniProtKB-KW"/>
</dbReference>
<keyword evidence="9" id="KW-0805">Transcription regulation</keyword>
<evidence type="ECO:0000313" key="22">
    <source>
        <dbReference type="Proteomes" id="UP000246464"/>
    </source>
</evidence>
<feature type="domain" description="C2H2-type" evidence="20">
    <location>
        <begin position="452"/>
        <end position="480"/>
    </location>
</feature>
<sequence>MSSSAAVFTQLAAVMESLVFAAVAELRKLVEDSDAGEEPPPPARAAAESREKTVQFASIMETLGNEALGKIMNIVDEAKLLVEPESGRSGHRPQTSVLNILNSARVELEHSYGLRLQSCDTDGSTRTPLLLTKPDKEGAEPQFVPAVTVKDEHGNIDLGAIADRARDEAVHPFALDVQQQQQNVSSSPEFVLQSVTWKYFMCTACGKSFPSKSDLKSHYLIHTGQKPFACSVCGRSFRLRRSMQSHMSVHSHERPFECPQCGKRFTKQAQLKTHAIIHTGEKPYGCKVCGRHFNLLQNLHRHAHTHTGKKFFVCNVCGKGFTRSVTLKTHQLIHTGQKPLKCEECPKTFRHPVNLKNHQRIHSGVRPFSCDLCGKNFRQSMNLKIHRRIHTGERPFGCRECGKTFSQQSSLISHGRTHSSDKPFACGSCDKKFNNANSLKLHMRVHTGEKPYGCDVCGKMFSQGSHLRTHKRHVHAGGKQFICDKCGKRYSDQRNLKLHKAVTSVHYFRVVAVYPVPARTREATNRFSPKHLGARSHTEEGRSCPGRGCGETREAAAMGPPRSKKRRPTFRRLLKTSGVKLENKLKNRQLKQQNVAKKQRKEQKKLRQAVKDAAIRTPRPLETYRKRPEEEEDDEEFLESLPTDMMEDDHLQQMAAMARQASFITRDLSSCVPVHSGKKRSAEVVRGYEKVPRKMVRTEAKEVIHLLPIKDKTGVIPQSVERVVKKQEEEEEEEEEAADEPEEPENEGALERDVDLTADQREQLRAQKINQKKLLIAALGSAVISDPYSNVKRLKELRGMLMESDPSVAVTVRKLVMVSLMEIFKDIAPTYRIRPLTAAERSVKVKKETLRLREFEEGLVSQYKFYLEDLEQTIKDWKQQKKKRRQAVGFQSYLGLAQVSVRCLCELLLALPHFNFHNNIVVVLVPLMNEPAKEVSDMCCDAFRKLFQQDKLGGASLATVRVVSGLVKSLNYNVRPEVLRSLLALRIQEVQVKKDVDDTAPQKKFMNNKEKRKNLSRMQRKWKKAEEKLEKELLEAEASESKERKIKLHTETLNIVFLIYFRILKKAQRSVLVPAVLEGLANFAHLINMEFFDDLLNVLQNLVQSGDRTNKENLHCIQTVFTILSGQGDVLNIDPLTFYSQLYKMLLRLHAGAPNDDIIILLRCLDTMLSRRRRQVTLQRAMAFIKRLSTLSLHVLPNASVGILHANRATMHSFPKCDFLLDNEVQGSGFYLPELDEPEHCNAQNTSLWELHTLQRHYHPVVRQLAVHLSHGAPSDGSAALGAGLSRRSPVQLFGDYSVRDMTFNPPVAPPRTKKKIESLMSVKYKLQPQSRVSWASVRSCLVLTLSNHVLFILPLTVLHWYLRPVHLPAEAPPLLQLLTQVFGCLLLFDLQSFTWHLLHHRVPWLYRNFHKVHHTFTSTSALTTEFSGAWEMLSLGLFAAATPALLGCHPLTELSFFLLNIWLSVEDHCGYDLPWATHRLVPLGLYGGARHHDLHHLKSNVNYAPYFTHWDRLAGTLWTGH</sequence>
<dbReference type="Pfam" id="PF13912">
    <property type="entry name" value="zf-C2H2_6"/>
    <property type="match status" value="1"/>
</dbReference>
<feature type="domain" description="C2H2-type" evidence="20">
    <location>
        <begin position="340"/>
        <end position="367"/>
    </location>
</feature>
<dbReference type="FunFam" id="3.30.160.60:FF:000557">
    <property type="entry name" value="zinc finger and SCAN domain-containing protein 29"/>
    <property type="match status" value="1"/>
</dbReference>
<dbReference type="FunFam" id="3.30.160.60:FF:000690">
    <property type="entry name" value="Zinc finger protein 354C"/>
    <property type="match status" value="1"/>
</dbReference>
<dbReference type="Proteomes" id="UP000246464">
    <property type="component" value="Chromosome 18"/>
</dbReference>
<feature type="coiled-coil region" evidence="17">
    <location>
        <begin position="581"/>
        <end position="616"/>
    </location>
</feature>
<keyword evidence="7 16" id="KW-0863">Zinc-finger</keyword>
<dbReference type="GO" id="GO:0006270">
    <property type="term" value="P:DNA replication initiation"/>
    <property type="evidence" value="ECO:0007669"/>
    <property type="project" value="TreeGrafter"/>
</dbReference>
<dbReference type="FunFam" id="3.30.160.60:FF:000065">
    <property type="entry name" value="B-cell CLL/lymphoma 6, member B"/>
    <property type="match status" value="1"/>
</dbReference>
<keyword evidence="8" id="KW-0862">Zinc</keyword>
<keyword evidence="6" id="KW-0677">Repeat</keyword>
<keyword evidence="19" id="KW-0732">Signal</keyword>
<feature type="chain" id="PRO_5015993342" description="Nucleolar complex protein 3 homolog" evidence="19">
    <location>
        <begin position="22"/>
        <end position="1522"/>
    </location>
</feature>
<feature type="compositionally biased region" description="Acidic residues" evidence="18">
    <location>
        <begin position="729"/>
        <end position="748"/>
    </location>
</feature>
<dbReference type="GO" id="GO:0008610">
    <property type="term" value="P:lipid biosynthetic process"/>
    <property type="evidence" value="ECO:0007669"/>
    <property type="project" value="InterPro"/>
</dbReference>
<evidence type="ECO:0000256" key="11">
    <source>
        <dbReference type="ARBA" id="ARBA00023125"/>
    </source>
</evidence>
<evidence type="ECO:0000256" key="1">
    <source>
        <dbReference type="ARBA" id="ARBA00004604"/>
    </source>
</evidence>
<evidence type="ECO:0000256" key="5">
    <source>
        <dbReference type="ARBA" id="ARBA00022723"/>
    </source>
</evidence>
<dbReference type="Pfam" id="PF00096">
    <property type="entry name" value="zf-C2H2"/>
    <property type="match status" value="9"/>
</dbReference>
<feature type="region of interest" description="Disordered" evidence="18">
    <location>
        <begin position="527"/>
        <end position="570"/>
    </location>
</feature>
<evidence type="ECO:0000256" key="10">
    <source>
        <dbReference type="ARBA" id="ARBA00023054"/>
    </source>
</evidence>
<dbReference type="Pfam" id="PF04116">
    <property type="entry name" value="FA_hydroxylase"/>
    <property type="match status" value="1"/>
</dbReference>
<feature type="domain" description="C2H2-type" evidence="20">
    <location>
        <begin position="396"/>
        <end position="423"/>
    </location>
</feature>
<dbReference type="GO" id="GO:0005506">
    <property type="term" value="F:iron ion binding"/>
    <property type="evidence" value="ECO:0007669"/>
    <property type="project" value="InterPro"/>
</dbReference>
<evidence type="ECO:0000256" key="16">
    <source>
        <dbReference type="PROSITE-ProRule" id="PRU00042"/>
    </source>
</evidence>
<dbReference type="FunFam" id="3.30.160.60:FF:000765">
    <property type="entry name" value="Zinc finger 45-like"/>
    <property type="match status" value="1"/>
</dbReference>
<dbReference type="InterPro" id="IPR016024">
    <property type="entry name" value="ARM-type_fold"/>
</dbReference>
<dbReference type="FunFam" id="3.30.160.60:FF:001480">
    <property type="entry name" value="Si:cabz01071911.3"/>
    <property type="match status" value="1"/>
</dbReference>
<comment type="similarity">
    <text evidence="3">Belongs to the CBF/MAK21 family.</text>
</comment>
<evidence type="ECO:0000256" key="7">
    <source>
        <dbReference type="ARBA" id="ARBA00022771"/>
    </source>
</evidence>
<name>A0A2U9CPY5_SCOMX</name>
<feature type="region of interest" description="Disordered" evidence="18">
    <location>
        <begin position="31"/>
        <end position="50"/>
    </location>
</feature>
<accession>A0A2U9CPY5</accession>
<evidence type="ECO:0000259" key="20">
    <source>
        <dbReference type="PROSITE" id="PS50157"/>
    </source>
</evidence>
<dbReference type="EMBL" id="CP026260">
    <property type="protein sequence ID" value="AWP18233.1"/>
    <property type="molecule type" value="Genomic_DNA"/>
</dbReference>
<dbReference type="GO" id="GO:0003682">
    <property type="term" value="F:chromatin binding"/>
    <property type="evidence" value="ECO:0007669"/>
    <property type="project" value="TreeGrafter"/>
</dbReference>
<feature type="domain" description="C2H2-type" evidence="20">
    <location>
        <begin position="312"/>
        <end position="339"/>
    </location>
</feature>
<dbReference type="FunFam" id="3.30.160.60:FF:001732">
    <property type="entry name" value="Zgc:162936"/>
    <property type="match status" value="1"/>
</dbReference>
<evidence type="ECO:0000256" key="2">
    <source>
        <dbReference type="ARBA" id="ARBA00006991"/>
    </source>
</evidence>
<feature type="region of interest" description="Disordered" evidence="18">
    <location>
        <begin position="723"/>
        <end position="752"/>
    </location>
</feature>
<dbReference type="Pfam" id="PF07540">
    <property type="entry name" value="NOC3p"/>
    <property type="match status" value="1"/>
</dbReference>
<gene>
    <name evidence="21" type="ORF">SMAX5B_007223</name>
</gene>
<dbReference type="PROSITE" id="PS00028">
    <property type="entry name" value="ZINC_FINGER_C2H2_1"/>
    <property type="match status" value="10"/>
</dbReference>
<dbReference type="InterPro" id="IPR016903">
    <property type="entry name" value="Nucleolar_cplx-assoc_3"/>
</dbReference>
<feature type="domain" description="C2H2-type" evidence="20">
    <location>
        <begin position="368"/>
        <end position="395"/>
    </location>
</feature>
<dbReference type="PANTHER" id="PTHR14428:SF5">
    <property type="entry name" value="NUCLEOLAR COMPLEX PROTEIN 3 HOMOLOG"/>
    <property type="match status" value="1"/>
</dbReference>
<feature type="signal peptide" evidence="19">
    <location>
        <begin position="1"/>
        <end position="21"/>
    </location>
</feature>
<dbReference type="GO" id="GO:0005730">
    <property type="term" value="C:nucleolus"/>
    <property type="evidence" value="ECO:0007669"/>
    <property type="project" value="UniProtKB-SubCell"/>
</dbReference>
<dbReference type="GO" id="GO:0016491">
    <property type="term" value="F:oxidoreductase activity"/>
    <property type="evidence" value="ECO:0007669"/>
    <property type="project" value="InterPro"/>
</dbReference>
<dbReference type="FunFam" id="3.30.160.60:FF:000029">
    <property type="entry name" value="GLI family zinc finger 4"/>
    <property type="match status" value="1"/>
</dbReference>
<evidence type="ECO:0000256" key="19">
    <source>
        <dbReference type="SAM" id="SignalP"/>
    </source>
</evidence>
<evidence type="ECO:0000256" key="15">
    <source>
        <dbReference type="ARBA" id="ARBA00032937"/>
    </source>
</evidence>
<dbReference type="InterPro" id="IPR005612">
    <property type="entry name" value="CCAAT-binding_factor"/>
</dbReference>
<dbReference type="FunFam" id="3.30.160.60:FF:001498">
    <property type="entry name" value="Zinc finger protein 404"/>
    <property type="match status" value="1"/>
</dbReference>
<evidence type="ECO:0000256" key="17">
    <source>
        <dbReference type="SAM" id="Coils"/>
    </source>
</evidence>
<organism evidence="21 22">
    <name type="scientific">Scophthalmus maximus</name>
    <name type="common">Turbot</name>
    <name type="synonym">Psetta maxima</name>
    <dbReference type="NCBI Taxonomy" id="52904"/>
    <lineage>
        <taxon>Eukaryota</taxon>
        <taxon>Metazoa</taxon>
        <taxon>Chordata</taxon>
        <taxon>Craniata</taxon>
        <taxon>Vertebrata</taxon>
        <taxon>Euteleostomi</taxon>
        <taxon>Actinopterygii</taxon>
        <taxon>Neopterygii</taxon>
        <taxon>Teleostei</taxon>
        <taxon>Neoteleostei</taxon>
        <taxon>Acanthomorphata</taxon>
        <taxon>Carangaria</taxon>
        <taxon>Pleuronectiformes</taxon>
        <taxon>Pleuronectoidei</taxon>
        <taxon>Scophthalmidae</taxon>
        <taxon>Scophthalmus</taxon>
    </lineage>
</organism>
<feature type="coiled-coil region" evidence="17">
    <location>
        <begin position="1008"/>
        <end position="1051"/>
    </location>
</feature>
<dbReference type="FunFam" id="3.30.160.60:FF:000512">
    <property type="entry name" value="zinc finger protein 197 isoform X1"/>
    <property type="match status" value="1"/>
</dbReference>
<feature type="domain" description="C2H2-type" evidence="20">
    <location>
        <begin position="200"/>
        <end position="227"/>
    </location>
</feature>
<dbReference type="InterPro" id="IPR036236">
    <property type="entry name" value="Znf_C2H2_sf"/>
</dbReference>
<dbReference type="SUPFAM" id="SSF48371">
    <property type="entry name" value="ARM repeat"/>
    <property type="match status" value="1"/>
</dbReference>
<dbReference type="Pfam" id="PF03914">
    <property type="entry name" value="CBF"/>
    <property type="match status" value="1"/>
</dbReference>
<dbReference type="STRING" id="52904.ENSSMAP00000022604"/>
<evidence type="ECO:0000256" key="3">
    <source>
        <dbReference type="ARBA" id="ARBA00007797"/>
    </source>
</evidence>
<evidence type="ECO:0000313" key="21">
    <source>
        <dbReference type="EMBL" id="AWP18233.1"/>
    </source>
</evidence>
<reference evidence="21 22" key="1">
    <citation type="submission" date="2017-12" db="EMBL/GenBank/DDBJ databases">
        <title>Integrating genomic resources of turbot (Scophthalmus maximus) in depth evaluation of genetic and physical mapping variation across individuals.</title>
        <authorList>
            <person name="Martinez P."/>
        </authorList>
    </citation>
    <scope>NUCLEOTIDE SEQUENCE [LARGE SCALE GENOMIC DNA]</scope>
</reference>
<feature type="domain" description="C2H2-type" evidence="20">
    <location>
        <begin position="284"/>
        <end position="311"/>
    </location>
</feature>
<dbReference type="FunFam" id="3.30.160.60:FF:000322">
    <property type="entry name" value="GDNF-inducible zinc finger protein 1"/>
    <property type="match status" value="1"/>
</dbReference>
<evidence type="ECO:0000256" key="4">
    <source>
        <dbReference type="ARBA" id="ARBA00015430"/>
    </source>
</evidence>
<proteinExistence type="inferred from homology"/>
<feature type="domain" description="C2H2-type" evidence="20">
    <location>
        <begin position="481"/>
        <end position="506"/>
    </location>
</feature>
<comment type="subcellular location">
    <subcellularLocation>
        <location evidence="1">Nucleus</location>
        <location evidence="1">Nucleolus</location>
    </subcellularLocation>
</comment>
<evidence type="ECO:0000256" key="9">
    <source>
        <dbReference type="ARBA" id="ARBA00023015"/>
    </source>
</evidence>
<feature type="domain" description="C2H2-type" evidence="20">
    <location>
        <begin position="228"/>
        <end position="255"/>
    </location>
</feature>
<keyword evidence="12" id="KW-0804">Transcription</keyword>
<protein>
    <recommendedName>
        <fullName evidence="4">Nucleolar complex protein 3 homolog</fullName>
    </recommendedName>
    <alternativeName>
        <fullName evidence="15">NOC3-like protein</fullName>
    </alternativeName>
    <alternativeName>
        <fullName evidence="14">Nucleolar complex-associated protein 3-like protein</fullName>
    </alternativeName>
</protein>
<comment type="similarity">
    <text evidence="2">Belongs to the krueppel C2H2-type zinc-finger protein family.</text>
</comment>
<dbReference type="InterPro" id="IPR006694">
    <property type="entry name" value="Fatty_acid_hydroxylase"/>
</dbReference>
<keyword evidence="11" id="KW-0238">DNA-binding</keyword>
<evidence type="ECO:0000256" key="12">
    <source>
        <dbReference type="ARBA" id="ARBA00023163"/>
    </source>
</evidence>
<keyword evidence="13" id="KW-0539">Nucleus</keyword>
<dbReference type="PROSITE" id="PS50157">
    <property type="entry name" value="ZINC_FINGER_C2H2_2"/>
    <property type="match status" value="11"/>
</dbReference>
<dbReference type="GO" id="GO:0043565">
    <property type="term" value="F:sequence-specific DNA binding"/>
    <property type="evidence" value="ECO:0007669"/>
    <property type="project" value="UniProtKB-ARBA"/>
</dbReference>
<dbReference type="PANTHER" id="PTHR14428">
    <property type="entry name" value="NUCLEOLAR COMPLEX PROTEIN 3"/>
    <property type="match status" value="1"/>
</dbReference>
<keyword evidence="5" id="KW-0479">Metal-binding</keyword>
<evidence type="ECO:0000256" key="13">
    <source>
        <dbReference type="ARBA" id="ARBA00023242"/>
    </source>
</evidence>
<dbReference type="InterPro" id="IPR011501">
    <property type="entry name" value="Noc3_N"/>
</dbReference>
<dbReference type="InterPro" id="IPR013087">
    <property type="entry name" value="Znf_C2H2_type"/>
</dbReference>
<dbReference type="GO" id="GO:0045893">
    <property type="term" value="P:positive regulation of DNA-templated transcription"/>
    <property type="evidence" value="ECO:0007669"/>
    <property type="project" value="UniProtKB-ARBA"/>
</dbReference>
<keyword evidence="22" id="KW-1185">Reference proteome</keyword>
<dbReference type="SMART" id="SM00355">
    <property type="entry name" value="ZnF_C2H2"/>
    <property type="match status" value="11"/>
</dbReference>
<evidence type="ECO:0000256" key="6">
    <source>
        <dbReference type="ARBA" id="ARBA00022737"/>
    </source>
</evidence>
<evidence type="ECO:0000256" key="14">
    <source>
        <dbReference type="ARBA" id="ARBA00032701"/>
    </source>
</evidence>
<feature type="domain" description="C2H2-type" evidence="20">
    <location>
        <begin position="424"/>
        <end position="451"/>
    </location>
</feature>
<feature type="domain" description="C2H2-type" evidence="20">
    <location>
        <begin position="256"/>
        <end position="283"/>
    </location>
</feature>